<dbReference type="PROSITE" id="PS51123">
    <property type="entry name" value="OMPA_2"/>
    <property type="match status" value="1"/>
</dbReference>
<dbReference type="Gene3D" id="3.40.1520.20">
    <property type="match status" value="3"/>
</dbReference>
<evidence type="ECO:0000313" key="9">
    <source>
        <dbReference type="Proteomes" id="UP000249538"/>
    </source>
</evidence>
<protein>
    <submittedName>
        <fullName evidence="8">OOP family OmpA-OmpF porin</fullName>
    </submittedName>
</protein>
<dbReference type="InterPro" id="IPR006664">
    <property type="entry name" value="OMP_bac"/>
</dbReference>
<feature type="region of interest" description="Disordered" evidence="5">
    <location>
        <begin position="608"/>
        <end position="707"/>
    </location>
</feature>
<feature type="transmembrane region" description="Helical" evidence="6">
    <location>
        <begin position="12"/>
        <end position="34"/>
    </location>
</feature>
<name>A0A2W7QUN3_9RHOB</name>
<accession>A0A2W7QUN3</accession>
<dbReference type="CDD" id="cd07185">
    <property type="entry name" value="OmpA_C-like"/>
    <property type="match status" value="1"/>
</dbReference>
<reference evidence="8 9" key="1">
    <citation type="submission" date="2018-06" db="EMBL/GenBank/DDBJ databases">
        <title>Genomic Encyclopedia of Archaeal and Bacterial Type Strains, Phase II (KMG-II): from individual species to whole genera.</title>
        <authorList>
            <person name="Goeker M."/>
        </authorList>
    </citation>
    <scope>NUCLEOTIDE SEQUENCE [LARGE SCALE GENOMIC DNA]</scope>
    <source>
        <strain evidence="8 9">DSM 18774</strain>
    </source>
</reference>
<evidence type="ECO:0000256" key="2">
    <source>
        <dbReference type="ARBA" id="ARBA00023136"/>
    </source>
</evidence>
<proteinExistence type="predicted"/>
<gene>
    <name evidence="8" type="ORF">LX76_02760</name>
</gene>
<dbReference type="AlphaFoldDB" id="A0A2W7QUN3"/>
<dbReference type="PANTHER" id="PTHR30329:SF21">
    <property type="entry name" value="LIPOPROTEIN YIAD-RELATED"/>
    <property type="match status" value="1"/>
</dbReference>
<evidence type="ECO:0000256" key="5">
    <source>
        <dbReference type="SAM" id="MobiDB-lite"/>
    </source>
</evidence>
<dbReference type="Proteomes" id="UP000249538">
    <property type="component" value="Unassembled WGS sequence"/>
</dbReference>
<comment type="subcellular location">
    <subcellularLocation>
        <location evidence="1">Cell outer membrane</location>
    </subcellularLocation>
</comment>
<dbReference type="PANTHER" id="PTHR30329">
    <property type="entry name" value="STATOR ELEMENT OF FLAGELLAR MOTOR COMPLEX"/>
    <property type="match status" value="1"/>
</dbReference>
<sequence length="707" mass="73286">MKAVSAMRLPRLAVVPVVFIGAGLISVLGAGWAATVIEKRSSAIVHSGLLTAGLTFAKVEADGLQVWLTGTAPNEAARFRAVNVTGSLVDSARIRDALEVTPVRAIEAPRFSVEMLRNDDGISLIGLLPQRRDDEEELAEAAAGLGRGLNVADMLETADFPAPEGWDAALDFGLAALKILPRSKISVSAERVAITAISDSEAEKQKLEGQLKRLAPQGLQVNMNISAPRPVLTPFTLRFVIDEDGPRFDACSADTTRARDRIIAAGRAAGASGEDVTCTVGLGVPSPRWAEATEAAIKGLAELKAGSVTFSDADITLLGSPETPQADFDRVVGELEAALPKVFSLSATLPPKPSATPQGPAEFTASLSSQGQVQLRGRLTDEMLRAAVDSFARAQFGASKVYTATRLDPELPDGWPKRVLAGLESLAQLNSGALTVRADTVEVTGVTGSRQASGRISQVLADKLGQGQTYKVSVRYDEKLDPTAALPTPQECAARINAVVAKQKIIFTPGSAEIDASVRGTLDALAEVFRECPDLKMEIAGHTDSQGSEGGNQALSQARAEAVVLALQGRRVKIGGLTAVGYGEANPIADNGSEEGREANRRIDFVLKDLPPAEPAPVTTPGQAMAEAEAAASASAETASGEAAAETVADEAAASGGEAGTAEATDEGSGDGAGEEEAAEVGSAAEDGPSVAPTEMTLRPKRRPDAG</sequence>
<keyword evidence="2 4" id="KW-0472">Membrane</keyword>
<feature type="compositionally biased region" description="Low complexity" evidence="5">
    <location>
        <begin position="624"/>
        <end position="663"/>
    </location>
</feature>
<keyword evidence="6" id="KW-0812">Transmembrane</keyword>
<evidence type="ECO:0000256" key="3">
    <source>
        <dbReference type="ARBA" id="ARBA00023237"/>
    </source>
</evidence>
<dbReference type="GO" id="GO:0009279">
    <property type="term" value="C:cell outer membrane"/>
    <property type="evidence" value="ECO:0007669"/>
    <property type="project" value="UniProtKB-SubCell"/>
</dbReference>
<comment type="caution">
    <text evidence="8">The sequence shown here is derived from an EMBL/GenBank/DDBJ whole genome shotgun (WGS) entry which is preliminary data.</text>
</comment>
<dbReference type="SUPFAM" id="SSF103088">
    <property type="entry name" value="OmpA-like"/>
    <property type="match status" value="1"/>
</dbReference>
<evidence type="ECO:0000256" key="1">
    <source>
        <dbReference type="ARBA" id="ARBA00004442"/>
    </source>
</evidence>
<evidence type="ECO:0000313" key="8">
    <source>
        <dbReference type="EMBL" id="PZX52233.1"/>
    </source>
</evidence>
<dbReference type="Gene3D" id="3.30.1330.60">
    <property type="entry name" value="OmpA-like domain"/>
    <property type="match status" value="1"/>
</dbReference>
<evidence type="ECO:0000256" key="6">
    <source>
        <dbReference type="SAM" id="Phobius"/>
    </source>
</evidence>
<dbReference type="InterPro" id="IPR007055">
    <property type="entry name" value="BON_dom"/>
</dbReference>
<dbReference type="Pfam" id="PF00691">
    <property type="entry name" value="OmpA"/>
    <property type="match status" value="1"/>
</dbReference>
<dbReference type="PRINTS" id="PR01021">
    <property type="entry name" value="OMPADOMAIN"/>
</dbReference>
<organism evidence="8 9">
    <name type="scientific">Cereibacter changlensis</name>
    <dbReference type="NCBI Taxonomy" id="402884"/>
    <lineage>
        <taxon>Bacteria</taxon>
        <taxon>Pseudomonadati</taxon>
        <taxon>Pseudomonadota</taxon>
        <taxon>Alphaproteobacteria</taxon>
        <taxon>Rhodobacterales</taxon>
        <taxon>Paracoccaceae</taxon>
        <taxon>Cereibacter</taxon>
    </lineage>
</organism>
<dbReference type="Pfam" id="PF04972">
    <property type="entry name" value="BON"/>
    <property type="match status" value="1"/>
</dbReference>
<feature type="compositionally biased region" description="Acidic residues" evidence="5">
    <location>
        <begin position="664"/>
        <end position="679"/>
    </location>
</feature>
<dbReference type="EMBL" id="QKZS01000008">
    <property type="protein sequence ID" value="PZX52233.1"/>
    <property type="molecule type" value="Genomic_DNA"/>
</dbReference>
<keyword evidence="6" id="KW-1133">Transmembrane helix</keyword>
<dbReference type="InterPro" id="IPR036737">
    <property type="entry name" value="OmpA-like_sf"/>
</dbReference>
<dbReference type="InterPro" id="IPR050330">
    <property type="entry name" value="Bact_OuterMem_StrucFunc"/>
</dbReference>
<feature type="domain" description="OmpA-like" evidence="7">
    <location>
        <begin position="494"/>
        <end position="611"/>
    </location>
</feature>
<keyword evidence="3" id="KW-0998">Cell outer membrane</keyword>
<dbReference type="InterPro" id="IPR006665">
    <property type="entry name" value="OmpA-like"/>
</dbReference>
<evidence type="ECO:0000256" key="4">
    <source>
        <dbReference type="PROSITE-ProRule" id="PRU00473"/>
    </source>
</evidence>
<evidence type="ECO:0000259" key="7">
    <source>
        <dbReference type="PROSITE" id="PS51123"/>
    </source>
</evidence>